<dbReference type="RefSeq" id="WP_203871049.1">
    <property type="nucleotide sequence ID" value="NZ_BONW01000046.1"/>
</dbReference>
<dbReference type="EMBL" id="BONW01000046">
    <property type="protein sequence ID" value="GIG92720.1"/>
    <property type="molecule type" value="Genomic_DNA"/>
</dbReference>
<comment type="caution">
    <text evidence="2">The sequence shown here is derived from an EMBL/GenBank/DDBJ whole genome shotgun (WGS) entry which is preliminary data.</text>
</comment>
<sequence>MGSVWENLVVDATDPARLARWWAEALGYQIVAELPAEVEIRRAPDVLPGLVFVPVPEGKETKNRLHIDLRPADREAEIERLVNMGARHVDVGQSPDESWTVLADPEGNEFCVLAQRG</sequence>
<feature type="domain" description="Glyoxalase-like" evidence="1">
    <location>
        <begin position="8"/>
        <end position="113"/>
    </location>
</feature>
<protein>
    <submittedName>
        <fullName evidence="2">Lactoylglutathione lyase</fullName>
    </submittedName>
</protein>
<dbReference type="InterPro" id="IPR029068">
    <property type="entry name" value="Glyas_Bleomycin-R_OHBP_Dase"/>
</dbReference>
<reference evidence="2 3" key="1">
    <citation type="submission" date="2021-01" db="EMBL/GenBank/DDBJ databases">
        <title>Whole genome shotgun sequence of Plantactinospora endophytica NBRC 110450.</title>
        <authorList>
            <person name="Komaki H."/>
            <person name="Tamura T."/>
        </authorList>
    </citation>
    <scope>NUCLEOTIDE SEQUENCE [LARGE SCALE GENOMIC DNA]</scope>
    <source>
        <strain evidence="2 3">NBRC 110450</strain>
    </source>
</reference>
<dbReference type="Pfam" id="PF18029">
    <property type="entry name" value="Glyoxalase_6"/>
    <property type="match status" value="1"/>
</dbReference>
<organism evidence="2 3">
    <name type="scientific">Plantactinospora endophytica</name>
    <dbReference type="NCBI Taxonomy" id="673535"/>
    <lineage>
        <taxon>Bacteria</taxon>
        <taxon>Bacillati</taxon>
        <taxon>Actinomycetota</taxon>
        <taxon>Actinomycetes</taxon>
        <taxon>Micromonosporales</taxon>
        <taxon>Micromonosporaceae</taxon>
        <taxon>Plantactinospora</taxon>
    </lineage>
</organism>
<dbReference type="PANTHER" id="PTHR35908:SF1">
    <property type="entry name" value="CONSERVED PROTEIN"/>
    <property type="match status" value="1"/>
</dbReference>
<gene>
    <name evidence="2" type="ORF">Pen02_76560</name>
</gene>
<proteinExistence type="predicted"/>
<name>A0ABQ4EDI3_9ACTN</name>
<dbReference type="GO" id="GO:0016829">
    <property type="term" value="F:lyase activity"/>
    <property type="evidence" value="ECO:0007669"/>
    <property type="project" value="UniProtKB-KW"/>
</dbReference>
<keyword evidence="3" id="KW-1185">Reference proteome</keyword>
<evidence type="ECO:0000313" key="3">
    <source>
        <dbReference type="Proteomes" id="UP000646749"/>
    </source>
</evidence>
<dbReference type="Gene3D" id="3.10.180.10">
    <property type="entry name" value="2,3-Dihydroxybiphenyl 1,2-Dioxygenase, domain 1"/>
    <property type="match status" value="1"/>
</dbReference>
<dbReference type="PANTHER" id="PTHR35908">
    <property type="entry name" value="HYPOTHETICAL FUSION PROTEIN"/>
    <property type="match status" value="1"/>
</dbReference>
<dbReference type="CDD" id="cd06587">
    <property type="entry name" value="VOC"/>
    <property type="match status" value="1"/>
</dbReference>
<keyword evidence="2" id="KW-0456">Lyase</keyword>
<evidence type="ECO:0000313" key="2">
    <source>
        <dbReference type="EMBL" id="GIG92720.1"/>
    </source>
</evidence>
<dbReference type="Proteomes" id="UP000646749">
    <property type="component" value="Unassembled WGS sequence"/>
</dbReference>
<dbReference type="InterPro" id="IPR041581">
    <property type="entry name" value="Glyoxalase_6"/>
</dbReference>
<accession>A0ABQ4EDI3</accession>
<dbReference type="SUPFAM" id="SSF54593">
    <property type="entry name" value="Glyoxalase/Bleomycin resistance protein/Dihydroxybiphenyl dioxygenase"/>
    <property type="match status" value="1"/>
</dbReference>
<evidence type="ECO:0000259" key="1">
    <source>
        <dbReference type="Pfam" id="PF18029"/>
    </source>
</evidence>